<dbReference type="AlphaFoldDB" id="A0A0C9U5I5"/>
<protein>
    <submittedName>
        <fullName evidence="1">Uncharacterized protein</fullName>
    </submittedName>
</protein>
<sequence length="51" mass="6064">MLTNHELHYPLEHFLKWLQLKPDPSCPGFPRAASSWVDHEKRKIFFTLETA</sequence>
<evidence type="ECO:0000313" key="1">
    <source>
        <dbReference type="EMBL" id="KIJ29539.1"/>
    </source>
</evidence>
<keyword evidence="2" id="KW-1185">Reference proteome</keyword>
<dbReference type="HOGENOM" id="CLU_3107945_0_0_1"/>
<proteinExistence type="predicted"/>
<dbReference type="EMBL" id="KN837281">
    <property type="protein sequence ID" value="KIJ29539.1"/>
    <property type="molecule type" value="Genomic_DNA"/>
</dbReference>
<reference evidence="1 2" key="1">
    <citation type="submission" date="2014-06" db="EMBL/GenBank/DDBJ databases">
        <title>Evolutionary Origins and Diversification of the Mycorrhizal Mutualists.</title>
        <authorList>
            <consortium name="DOE Joint Genome Institute"/>
            <consortium name="Mycorrhizal Genomics Consortium"/>
            <person name="Kohler A."/>
            <person name="Kuo A."/>
            <person name="Nagy L.G."/>
            <person name="Floudas D."/>
            <person name="Copeland A."/>
            <person name="Barry K.W."/>
            <person name="Cichocki N."/>
            <person name="Veneault-Fourrey C."/>
            <person name="LaButti K."/>
            <person name="Lindquist E.A."/>
            <person name="Lipzen A."/>
            <person name="Lundell T."/>
            <person name="Morin E."/>
            <person name="Murat C."/>
            <person name="Riley R."/>
            <person name="Ohm R."/>
            <person name="Sun H."/>
            <person name="Tunlid A."/>
            <person name="Henrissat B."/>
            <person name="Grigoriev I.V."/>
            <person name="Hibbett D.S."/>
            <person name="Martin F."/>
        </authorList>
    </citation>
    <scope>NUCLEOTIDE SEQUENCE [LARGE SCALE GENOMIC DNA]</scope>
    <source>
        <strain evidence="1 2">SS14</strain>
    </source>
</reference>
<organism evidence="1 2">
    <name type="scientific">Sphaerobolus stellatus (strain SS14)</name>
    <dbReference type="NCBI Taxonomy" id="990650"/>
    <lineage>
        <taxon>Eukaryota</taxon>
        <taxon>Fungi</taxon>
        <taxon>Dikarya</taxon>
        <taxon>Basidiomycota</taxon>
        <taxon>Agaricomycotina</taxon>
        <taxon>Agaricomycetes</taxon>
        <taxon>Phallomycetidae</taxon>
        <taxon>Geastrales</taxon>
        <taxon>Sphaerobolaceae</taxon>
        <taxon>Sphaerobolus</taxon>
    </lineage>
</organism>
<accession>A0A0C9U5I5</accession>
<name>A0A0C9U5I5_SPHS4</name>
<gene>
    <name evidence="1" type="ORF">M422DRAFT_269075</name>
</gene>
<evidence type="ECO:0000313" key="2">
    <source>
        <dbReference type="Proteomes" id="UP000054279"/>
    </source>
</evidence>
<dbReference type="Proteomes" id="UP000054279">
    <property type="component" value="Unassembled WGS sequence"/>
</dbReference>